<dbReference type="Pfam" id="PF10604">
    <property type="entry name" value="Polyketide_cyc2"/>
    <property type="match status" value="1"/>
</dbReference>
<evidence type="ECO:0000313" key="2">
    <source>
        <dbReference type="Proteomes" id="UP001596496"/>
    </source>
</evidence>
<dbReference type="EMBL" id="JBHTCG010000003">
    <property type="protein sequence ID" value="MFC7381821.1"/>
    <property type="molecule type" value="Genomic_DNA"/>
</dbReference>
<dbReference type="Gene3D" id="3.30.530.20">
    <property type="match status" value="1"/>
</dbReference>
<sequence>MTVQEETRLVRAPLSRVREILLDPRALPDWNPAFLTLGGPGHAAVGVSYPITVRGGLSGNWEYTAIEDERIDTAWHLPGFHENGTWLLRPRAEGGTAVTHGFQHQGPLARALSRAYRGVAELRLDRLSQRAEHPGR</sequence>
<dbReference type="InterPro" id="IPR023393">
    <property type="entry name" value="START-like_dom_sf"/>
</dbReference>
<dbReference type="Proteomes" id="UP001596496">
    <property type="component" value="Unassembled WGS sequence"/>
</dbReference>
<gene>
    <name evidence="1" type="ORF">ACFQSB_06350</name>
</gene>
<accession>A0ABW2NWL6</accession>
<dbReference type="SUPFAM" id="SSF55961">
    <property type="entry name" value="Bet v1-like"/>
    <property type="match status" value="1"/>
</dbReference>
<evidence type="ECO:0000313" key="1">
    <source>
        <dbReference type="EMBL" id="MFC7381821.1"/>
    </source>
</evidence>
<dbReference type="InterPro" id="IPR019587">
    <property type="entry name" value="Polyketide_cyclase/dehydratase"/>
</dbReference>
<dbReference type="RefSeq" id="WP_380824873.1">
    <property type="nucleotide sequence ID" value="NZ_JBHTCG010000003.1"/>
</dbReference>
<comment type="caution">
    <text evidence="1">The sequence shown here is derived from an EMBL/GenBank/DDBJ whole genome shotgun (WGS) entry which is preliminary data.</text>
</comment>
<protein>
    <submittedName>
        <fullName evidence="1">SRPBCC family protein</fullName>
    </submittedName>
</protein>
<organism evidence="1 2">
    <name type="scientific">Sphaerisporangium rhizosphaerae</name>
    <dbReference type="NCBI Taxonomy" id="2269375"/>
    <lineage>
        <taxon>Bacteria</taxon>
        <taxon>Bacillati</taxon>
        <taxon>Actinomycetota</taxon>
        <taxon>Actinomycetes</taxon>
        <taxon>Streptosporangiales</taxon>
        <taxon>Streptosporangiaceae</taxon>
        <taxon>Sphaerisporangium</taxon>
    </lineage>
</organism>
<proteinExistence type="predicted"/>
<keyword evidence="2" id="KW-1185">Reference proteome</keyword>
<reference evidence="2" key="1">
    <citation type="journal article" date="2019" name="Int. J. Syst. Evol. Microbiol.">
        <title>The Global Catalogue of Microorganisms (GCM) 10K type strain sequencing project: providing services to taxonomists for standard genome sequencing and annotation.</title>
        <authorList>
            <consortium name="The Broad Institute Genomics Platform"/>
            <consortium name="The Broad Institute Genome Sequencing Center for Infectious Disease"/>
            <person name="Wu L."/>
            <person name="Ma J."/>
        </authorList>
    </citation>
    <scope>NUCLEOTIDE SEQUENCE [LARGE SCALE GENOMIC DNA]</scope>
    <source>
        <strain evidence="2">CECT 7649</strain>
    </source>
</reference>
<name>A0ABW2NWL6_9ACTN</name>